<sequence>MDTFESEQIERALSMSSLISAMRHVYAQPATVPQRNVMHLSKESDDALALLPAWNEELIAVKAFTYFPSNISDGKDVLSSRLLAFRRQDGAPLASMDAKVLTYWRTAAASALAADYLARSDADTLLICGNGHLAAYFAWAYAAIRPLKRVLIWGRDQQKSAMTAEKIVHGAEYQALPRERQYQVSIVSDVEQGLQCADMVSCVTGSPEPLFKGEKVRAGTHVDLVGNHHRDRRECDTQLVLRSKVYVDSRINVLSEAGELLIPIAEGEFSPEQIIAELPELCSGKVLGRGKVSGYRKGLNSQEEITLYKSVGSALADLAAAHVVLENSSQLEVGA</sequence>
<dbReference type="InterPro" id="IPR023401">
    <property type="entry name" value="ODC_N"/>
</dbReference>
<dbReference type="GO" id="GO:0016491">
    <property type="term" value="F:oxidoreductase activity"/>
    <property type="evidence" value="ECO:0007669"/>
    <property type="project" value="UniProtKB-ARBA"/>
</dbReference>
<evidence type="ECO:0000256" key="1">
    <source>
        <dbReference type="ARBA" id="ARBA00008903"/>
    </source>
</evidence>
<keyword evidence="3" id="KW-1185">Reference proteome</keyword>
<evidence type="ECO:0000313" key="2">
    <source>
        <dbReference type="EMBL" id="MCW8347928.1"/>
    </source>
</evidence>
<dbReference type="GO" id="GO:0005737">
    <property type="term" value="C:cytoplasm"/>
    <property type="evidence" value="ECO:0007669"/>
    <property type="project" value="TreeGrafter"/>
</dbReference>
<dbReference type="Gene3D" id="3.40.50.720">
    <property type="entry name" value="NAD(P)-binding Rossmann-like Domain"/>
    <property type="match status" value="1"/>
</dbReference>
<name>A0A9X3CR70_9VIBR</name>
<dbReference type="PANTHER" id="PTHR13812:SF19">
    <property type="entry name" value="KETIMINE REDUCTASE MU-CRYSTALLIN"/>
    <property type="match status" value="1"/>
</dbReference>
<dbReference type="PANTHER" id="PTHR13812">
    <property type="entry name" value="KETIMINE REDUCTASE MU-CRYSTALLIN"/>
    <property type="match status" value="1"/>
</dbReference>
<dbReference type="EMBL" id="JAKRRY010000028">
    <property type="protein sequence ID" value="MCW8347928.1"/>
    <property type="molecule type" value="Genomic_DNA"/>
</dbReference>
<protein>
    <submittedName>
        <fullName evidence="2">Ornithine cyclodeaminase family protein</fullName>
    </submittedName>
</protein>
<comment type="similarity">
    <text evidence="1">Belongs to the ornithine cyclodeaminase/mu-crystallin family.</text>
</comment>
<evidence type="ECO:0000313" key="3">
    <source>
        <dbReference type="Proteomes" id="UP001155587"/>
    </source>
</evidence>
<dbReference type="Gene3D" id="3.30.1780.10">
    <property type="entry name" value="ornithine cyclodeaminase, domain 1"/>
    <property type="match status" value="1"/>
</dbReference>
<dbReference type="GO" id="GO:0019752">
    <property type="term" value="P:carboxylic acid metabolic process"/>
    <property type="evidence" value="ECO:0007669"/>
    <property type="project" value="UniProtKB-ARBA"/>
</dbReference>
<dbReference type="Proteomes" id="UP001155587">
    <property type="component" value="Unassembled WGS sequence"/>
</dbReference>
<dbReference type="PIRSF" id="PIRSF001439">
    <property type="entry name" value="CryM"/>
    <property type="match status" value="1"/>
</dbReference>
<dbReference type="FunFam" id="3.40.50.720:FF:000311">
    <property type="entry name" value="Ornithine cyclodeaminase"/>
    <property type="match status" value="1"/>
</dbReference>
<accession>A0A9X3CR70</accession>
<dbReference type="Pfam" id="PF02423">
    <property type="entry name" value="OCD_Mu_crystall"/>
    <property type="match status" value="1"/>
</dbReference>
<dbReference type="NCBIfam" id="NF004793">
    <property type="entry name" value="PRK06141.1"/>
    <property type="match status" value="1"/>
</dbReference>
<dbReference type="InterPro" id="IPR036291">
    <property type="entry name" value="NAD(P)-bd_dom_sf"/>
</dbReference>
<dbReference type="InterPro" id="IPR003462">
    <property type="entry name" value="ODC_Mu_crystall"/>
</dbReference>
<organism evidence="2 3">
    <name type="scientific">Vibrio qingdaonensis</name>
    <dbReference type="NCBI Taxonomy" id="2829491"/>
    <lineage>
        <taxon>Bacteria</taxon>
        <taxon>Pseudomonadati</taxon>
        <taxon>Pseudomonadota</taxon>
        <taxon>Gammaproteobacteria</taxon>
        <taxon>Vibrionales</taxon>
        <taxon>Vibrionaceae</taxon>
        <taxon>Vibrio</taxon>
    </lineage>
</organism>
<dbReference type="SUPFAM" id="SSF51735">
    <property type="entry name" value="NAD(P)-binding Rossmann-fold domains"/>
    <property type="match status" value="1"/>
</dbReference>
<proteinExistence type="inferred from homology"/>
<dbReference type="AlphaFoldDB" id="A0A9X3CR70"/>
<dbReference type="RefSeq" id="WP_265676479.1">
    <property type="nucleotide sequence ID" value="NZ_JAKRRY010000028.1"/>
</dbReference>
<gene>
    <name evidence="2" type="ORF">MD535_18230</name>
</gene>
<comment type="caution">
    <text evidence="2">The sequence shown here is derived from an EMBL/GenBank/DDBJ whole genome shotgun (WGS) entry which is preliminary data.</text>
</comment>
<reference evidence="2" key="1">
    <citation type="submission" date="2022-02" db="EMBL/GenBank/DDBJ databases">
        <title>Vibrio sp. nov, a new bacterium isolated from seawater.</title>
        <authorList>
            <person name="Yuan Y."/>
        </authorList>
    </citation>
    <scope>NUCLEOTIDE SEQUENCE</scope>
    <source>
        <strain evidence="2">ZSDZ65</strain>
    </source>
</reference>